<reference evidence="3" key="1">
    <citation type="journal article" date="2019" name="Int. J. Syst. Evol. Microbiol.">
        <title>The Global Catalogue of Microorganisms (GCM) 10K type strain sequencing project: providing services to taxonomists for standard genome sequencing and annotation.</title>
        <authorList>
            <consortium name="The Broad Institute Genomics Platform"/>
            <consortium name="The Broad Institute Genome Sequencing Center for Infectious Disease"/>
            <person name="Wu L."/>
            <person name="Ma J."/>
        </authorList>
    </citation>
    <scope>NUCLEOTIDE SEQUENCE [LARGE SCALE GENOMIC DNA]</scope>
    <source>
        <strain evidence="3">JCM 31406</strain>
    </source>
</reference>
<feature type="transmembrane region" description="Helical" evidence="1">
    <location>
        <begin position="12"/>
        <end position="31"/>
    </location>
</feature>
<protein>
    <recommendedName>
        <fullName evidence="4">DUF4900 domain-containing protein</fullName>
    </recommendedName>
</protein>
<name>A0ABQ2SR37_9DEIO</name>
<dbReference type="EMBL" id="BMQO01000016">
    <property type="protein sequence ID" value="GGS35101.1"/>
    <property type="molecule type" value="Genomic_DNA"/>
</dbReference>
<organism evidence="2 3">
    <name type="scientific">Deinococcus knuensis</name>
    <dbReference type="NCBI Taxonomy" id="1837380"/>
    <lineage>
        <taxon>Bacteria</taxon>
        <taxon>Thermotogati</taxon>
        <taxon>Deinococcota</taxon>
        <taxon>Deinococci</taxon>
        <taxon>Deinococcales</taxon>
        <taxon>Deinococcaceae</taxon>
        <taxon>Deinococcus</taxon>
    </lineage>
</organism>
<evidence type="ECO:0000313" key="3">
    <source>
        <dbReference type="Proteomes" id="UP000620633"/>
    </source>
</evidence>
<keyword evidence="1" id="KW-0472">Membrane</keyword>
<evidence type="ECO:0000256" key="1">
    <source>
        <dbReference type="SAM" id="Phobius"/>
    </source>
</evidence>
<proteinExistence type="predicted"/>
<dbReference type="Proteomes" id="UP000620633">
    <property type="component" value="Unassembled WGS sequence"/>
</dbReference>
<keyword evidence="1" id="KW-0812">Transmembrane</keyword>
<keyword evidence="3" id="KW-1185">Reference proteome</keyword>
<gene>
    <name evidence="2" type="ORF">GCM10008961_28570</name>
</gene>
<dbReference type="RefSeq" id="WP_189102839.1">
    <property type="nucleotide sequence ID" value="NZ_BMQO01000016.1"/>
</dbReference>
<keyword evidence="1" id="KW-1133">Transmembrane helix</keyword>
<evidence type="ECO:0008006" key="4">
    <source>
        <dbReference type="Google" id="ProtNLM"/>
    </source>
</evidence>
<evidence type="ECO:0000313" key="2">
    <source>
        <dbReference type="EMBL" id="GGS35101.1"/>
    </source>
</evidence>
<comment type="caution">
    <text evidence="2">The sequence shown here is derived from an EMBL/GenBank/DDBJ whole genome shotgun (WGS) entry which is preliminary data.</text>
</comment>
<sequence length="692" mass="73837">MTPPTHRRQEGATLIVTVLTMTVLIAVLLAVSTQLTLSSRSSSVDRRDALQAQYAAESGLAATTTYLRDIQSVFNGIRNADGTRTPILVVPKTLKASELLTLAENYCGKPSATAWTQTTAASVYPVKYRCDATPSNTLDNAARYEVLARFANINLLPATLVATKTGGIKSTSDLQAYWKDVFSPNGVTTKPPGSTYTVNYSLKPVRVEREGNTNFKFYLQVNSVQSNGSTGKAERVILANATKQSEIWFQITLPTFVDRVLFTNQHKTRSGTRPNFTDQTFDGPVHTNDRFTFANGATANFKSKVTSAGCYAFQSDGSCATRSDGSPQQNPGLYVGSTLTTLNNPLGGLGGTLVNTLGQLTTAVPGGVNFGTSPDWQAEYQPMPENAEDQQGAANAGGLTIPDGATVTMAASTSGNSVVSPTSYSATNKKWSPDATYQFITVVSGTTTTIYRLNSSGKLEKKTGTSGWSTERSSFNGVLYSPGSINVAGPGRDSSNQSLPALAPFAQMTVAAEKDVGIVNDLSYSDIPCKGAESCASKATPANLLGIYSQTGDVSILNSAPDNVNVHAVLMASQGEVTVQDYNKGEYKRVCTRYCGTYYAQYANVQVPAGRGNVNLVGGLIENYYGAFGTFNPSDPTTSMTGYGRNFSFDERMGEGFGMTPPYFPVSPKWKIENPSSDGVALSNLVWQQGKK</sequence>
<accession>A0ABQ2SR37</accession>